<dbReference type="PANTHER" id="PTHR42904">
    <property type="entry name" value="NUDIX HYDROLASE, NUDC SUBFAMILY"/>
    <property type="match status" value="1"/>
</dbReference>
<dbReference type="GO" id="GO:0035529">
    <property type="term" value="F:NADH pyrophosphatase activity"/>
    <property type="evidence" value="ECO:0007669"/>
    <property type="project" value="TreeGrafter"/>
</dbReference>
<dbReference type="PANTHER" id="PTHR42904:SF6">
    <property type="entry name" value="NAD-CAPPED RNA HYDROLASE NUDT12"/>
    <property type="match status" value="1"/>
</dbReference>
<dbReference type="InterPro" id="IPR049734">
    <property type="entry name" value="NudC-like_C"/>
</dbReference>
<evidence type="ECO:0000256" key="5">
    <source>
        <dbReference type="ARBA" id="ARBA00022723"/>
    </source>
</evidence>
<evidence type="ECO:0000313" key="11">
    <source>
        <dbReference type="EMBL" id="CCI83658.1"/>
    </source>
</evidence>
<dbReference type="GO" id="GO:0005829">
    <property type="term" value="C:cytosol"/>
    <property type="evidence" value="ECO:0007669"/>
    <property type="project" value="TreeGrafter"/>
</dbReference>
<keyword evidence="6 11" id="KW-0378">Hydrolase</keyword>
<dbReference type="CDD" id="cd03429">
    <property type="entry name" value="NUDIX_NADH_pyrophosphatase_Nudt13"/>
    <property type="match status" value="1"/>
</dbReference>
<dbReference type="SUPFAM" id="SSF55811">
    <property type="entry name" value="Nudix"/>
    <property type="match status" value="1"/>
</dbReference>
<name>I7IXA4_9CORY</name>
<dbReference type="GO" id="GO:0019677">
    <property type="term" value="P:NAD+ catabolic process"/>
    <property type="evidence" value="ECO:0007669"/>
    <property type="project" value="TreeGrafter"/>
</dbReference>
<evidence type="ECO:0000313" key="12">
    <source>
        <dbReference type="EMBL" id="EJZ81947.1"/>
    </source>
</evidence>
<organism evidence="11 14">
    <name type="scientific">Corynebacterium otitidis ATCC 51513</name>
    <dbReference type="NCBI Taxonomy" id="883169"/>
    <lineage>
        <taxon>Bacteria</taxon>
        <taxon>Bacillati</taxon>
        <taxon>Actinomycetota</taxon>
        <taxon>Actinomycetes</taxon>
        <taxon>Mycobacteriales</taxon>
        <taxon>Corynebacteriaceae</taxon>
        <taxon>Corynebacterium</taxon>
    </lineage>
</organism>
<dbReference type="eggNOG" id="COG2816">
    <property type="taxonomic scope" value="Bacteria"/>
</dbReference>
<dbReference type="Proteomes" id="UP000011016">
    <property type="component" value="Unassembled WGS sequence"/>
</dbReference>
<dbReference type="InterPro" id="IPR015797">
    <property type="entry name" value="NUDIX_hydrolase-like_dom_sf"/>
</dbReference>
<dbReference type="PATRIC" id="fig|883169.3.peg.1080"/>
<evidence type="ECO:0000313" key="13">
    <source>
        <dbReference type="Proteomes" id="UP000006078"/>
    </source>
</evidence>
<reference evidence="11 14" key="1">
    <citation type="journal article" date="2012" name="J. Bacteriol.">
        <title>Draft Genome Sequence of Turicella otitidis ATCC 51513, Isolated from Middle Ear Fluid from a Child with Otitis Media.</title>
        <authorList>
            <person name="Brinkrolf K."/>
            <person name="Schneider J."/>
            <person name="Knecht M."/>
            <person name="Ruckert C."/>
            <person name="Tauch A."/>
        </authorList>
    </citation>
    <scope>NUCLEOTIDE SEQUENCE [LARGE SCALE GENOMIC DNA]</scope>
    <source>
        <strain evidence="11 14">ATCC 51513</strain>
    </source>
</reference>
<reference evidence="12 13" key="2">
    <citation type="submission" date="2012-08" db="EMBL/GenBank/DDBJ databases">
        <title>The Genome Sequence of Turicella otitidis ATCC 51513.</title>
        <authorList>
            <consortium name="The Broad Institute Genome Sequencing Platform"/>
            <person name="Earl A."/>
            <person name="Ward D."/>
            <person name="Feldgarden M."/>
            <person name="Gevers D."/>
            <person name="Huys G."/>
            <person name="Walker B."/>
            <person name="Young S.K."/>
            <person name="Zeng Q."/>
            <person name="Gargeya S."/>
            <person name="Fitzgerald M."/>
            <person name="Haas B."/>
            <person name="Abouelleil A."/>
            <person name="Alvarado L."/>
            <person name="Arachchi H.M."/>
            <person name="Berlin A.M."/>
            <person name="Chapman S.B."/>
            <person name="Goldberg J."/>
            <person name="Griggs A."/>
            <person name="Gujja S."/>
            <person name="Hansen M."/>
            <person name="Howarth C."/>
            <person name="Imamovic A."/>
            <person name="Larimer J."/>
            <person name="McCowen C."/>
            <person name="Montmayeur A."/>
            <person name="Murphy C."/>
            <person name="Neiman D."/>
            <person name="Pearson M."/>
            <person name="Priest M."/>
            <person name="Roberts A."/>
            <person name="Saif S."/>
            <person name="Shea T."/>
            <person name="Sisk P."/>
            <person name="Sykes S."/>
            <person name="Wortman J."/>
            <person name="Nusbaum C."/>
            <person name="Birren B."/>
        </authorList>
    </citation>
    <scope>NUCLEOTIDE SEQUENCE [LARGE SCALE GENOMIC DNA]</scope>
    <source>
        <strain evidence="12 13">ATCC 51513</strain>
    </source>
</reference>
<evidence type="ECO:0000256" key="7">
    <source>
        <dbReference type="ARBA" id="ARBA00022842"/>
    </source>
</evidence>
<comment type="catalytic activity">
    <reaction evidence="9">
        <text>a 5'-end NAD(+)-phospho-ribonucleoside in mRNA + H2O = a 5'-end phospho-adenosine-phospho-ribonucleoside in mRNA + beta-nicotinamide D-ribonucleotide + 2 H(+)</text>
        <dbReference type="Rhea" id="RHEA:60876"/>
        <dbReference type="Rhea" id="RHEA-COMP:15698"/>
        <dbReference type="Rhea" id="RHEA-COMP:15719"/>
        <dbReference type="ChEBI" id="CHEBI:14649"/>
        <dbReference type="ChEBI" id="CHEBI:15377"/>
        <dbReference type="ChEBI" id="CHEBI:15378"/>
        <dbReference type="ChEBI" id="CHEBI:144029"/>
        <dbReference type="ChEBI" id="CHEBI:144051"/>
    </reaction>
    <physiologicalReaction direction="left-to-right" evidence="9">
        <dbReference type="Rhea" id="RHEA:60877"/>
    </physiologicalReaction>
</comment>
<gene>
    <name evidence="11" type="primary">nudC</name>
    <name evidence="11" type="ORF">BN46_0930</name>
    <name evidence="12" type="ORF">HMPREF9719_01119</name>
</gene>
<keyword evidence="8" id="KW-0520">NAD</keyword>
<dbReference type="EMBL" id="CAJZ01000124">
    <property type="protein sequence ID" value="CCI83658.1"/>
    <property type="molecule type" value="Genomic_DNA"/>
</dbReference>
<dbReference type="InterPro" id="IPR050241">
    <property type="entry name" value="NAD-cap_RNA_hydrolase_NudC"/>
</dbReference>
<dbReference type="Gene3D" id="3.90.79.10">
    <property type="entry name" value="Nucleoside Triphosphate Pyrophosphohydrolase"/>
    <property type="match status" value="1"/>
</dbReference>
<evidence type="ECO:0000256" key="3">
    <source>
        <dbReference type="ARBA" id="ARBA00009595"/>
    </source>
</evidence>
<evidence type="ECO:0000256" key="4">
    <source>
        <dbReference type="ARBA" id="ARBA00012381"/>
    </source>
</evidence>
<dbReference type="AlphaFoldDB" id="I7IXA4"/>
<dbReference type="HOGENOM" id="CLU_037162_0_3_11"/>
<evidence type="ECO:0000256" key="9">
    <source>
        <dbReference type="ARBA" id="ARBA00023679"/>
    </source>
</evidence>
<comment type="cofactor">
    <cofactor evidence="2">
        <name>Zn(2+)</name>
        <dbReference type="ChEBI" id="CHEBI:29105"/>
    </cofactor>
</comment>
<evidence type="ECO:0000256" key="8">
    <source>
        <dbReference type="ARBA" id="ARBA00023027"/>
    </source>
</evidence>
<accession>I7IXA4</accession>
<keyword evidence="5" id="KW-0479">Metal-binding</keyword>
<dbReference type="EC" id="3.6.1.22" evidence="4"/>
<dbReference type="InterPro" id="IPR020084">
    <property type="entry name" value="NUDIX_hydrolase_CS"/>
</dbReference>
<evidence type="ECO:0000256" key="1">
    <source>
        <dbReference type="ARBA" id="ARBA00001946"/>
    </source>
</evidence>
<comment type="similarity">
    <text evidence="3">Belongs to the Nudix hydrolase family. NudC subfamily.</text>
</comment>
<feature type="domain" description="Nudix hydrolase" evidence="10">
    <location>
        <begin position="127"/>
        <end position="252"/>
    </location>
</feature>
<evidence type="ECO:0000256" key="6">
    <source>
        <dbReference type="ARBA" id="ARBA00022801"/>
    </source>
</evidence>
<keyword evidence="7" id="KW-0460">Magnesium</keyword>
<evidence type="ECO:0000259" key="10">
    <source>
        <dbReference type="PROSITE" id="PS51462"/>
    </source>
</evidence>
<evidence type="ECO:0000313" key="14">
    <source>
        <dbReference type="Proteomes" id="UP000011016"/>
    </source>
</evidence>
<dbReference type="Proteomes" id="UP000006078">
    <property type="component" value="Unassembled WGS sequence"/>
</dbReference>
<proteinExistence type="inferred from homology"/>
<dbReference type="RefSeq" id="WP_004601009.1">
    <property type="nucleotide sequence ID" value="NZ_HF541867.1"/>
</dbReference>
<evidence type="ECO:0000256" key="2">
    <source>
        <dbReference type="ARBA" id="ARBA00001947"/>
    </source>
</evidence>
<dbReference type="InterPro" id="IPR000086">
    <property type="entry name" value="NUDIX_hydrolase_dom"/>
</dbReference>
<comment type="caution">
    <text evidence="11">The sequence shown here is derived from an EMBL/GenBank/DDBJ whole genome shotgun (WGS) entry which is preliminary data.</text>
</comment>
<dbReference type="Pfam" id="PF00293">
    <property type="entry name" value="NUDIX"/>
    <property type="match status" value="1"/>
</dbReference>
<dbReference type="PROSITE" id="PS00893">
    <property type="entry name" value="NUDIX_BOX"/>
    <property type="match status" value="1"/>
</dbReference>
<dbReference type="GO" id="GO:0006742">
    <property type="term" value="P:NADP+ catabolic process"/>
    <property type="evidence" value="ECO:0007669"/>
    <property type="project" value="TreeGrafter"/>
</dbReference>
<keyword evidence="13" id="KW-1185">Reference proteome</keyword>
<dbReference type="STRING" id="29321.AAV33_08020"/>
<protein>
    <recommendedName>
        <fullName evidence="4">NAD(+) diphosphatase</fullName>
        <ecNumber evidence="4">3.6.1.22</ecNumber>
    </recommendedName>
</protein>
<comment type="cofactor">
    <cofactor evidence="1">
        <name>Mg(2+)</name>
        <dbReference type="ChEBI" id="CHEBI:18420"/>
    </cofactor>
</comment>
<dbReference type="EMBL" id="AHAE01000049">
    <property type="protein sequence ID" value="EJZ81947.1"/>
    <property type="molecule type" value="Genomic_DNA"/>
</dbReference>
<dbReference type="OrthoDB" id="9791656at2"/>
<sequence length="264" mass="28237">MTSEPDAADKLILAIDSRGRLAVRGDGEPVLRPAGTNGARHALAGRLDGRPVLAVRVAPEDVDSIAADEDAEVGNIVSSSHNQLVVRGAALLGNQERLRFDPADGSTLVYDDDGRVAFGKRNAEVFPRIDPAVIGLINLRGTDKVLIAENKRRPGLFTLVAGYVEAGEELEDAFAREALEETGRRISDIRYLASQAWPASGSLMVGFSAQTEDESAVQDTDGELLTTRWVSRGEVAAQPLPGRGSIAHRILTSFAEGAIRFPDE</sequence>
<dbReference type="GO" id="GO:0046872">
    <property type="term" value="F:metal ion binding"/>
    <property type="evidence" value="ECO:0007669"/>
    <property type="project" value="UniProtKB-KW"/>
</dbReference>
<dbReference type="PROSITE" id="PS51462">
    <property type="entry name" value="NUDIX"/>
    <property type="match status" value="1"/>
</dbReference>